<dbReference type="RefSeq" id="WP_119476895.1">
    <property type="nucleotide sequence ID" value="NZ_QXML01000002.1"/>
</dbReference>
<comment type="caution">
    <text evidence="2">The sequence shown here is derived from an EMBL/GenBank/DDBJ whole genome shotgun (WGS) entry which is preliminary data.</text>
</comment>
<keyword evidence="3" id="KW-1185">Reference proteome</keyword>
<organism evidence="2 3">
    <name type="scientific">Algoriphagus lacus</name>
    <dbReference type="NCBI Taxonomy" id="2056311"/>
    <lineage>
        <taxon>Bacteria</taxon>
        <taxon>Pseudomonadati</taxon>
        <taxon>Bacteroidota</taxon>
        <taxon>Cytophagia</taxon>
        <taxon>Cytophagales</taxon>
        <taxon>Cyclobacteriaceae</taxon>
        <taxon>Algoriphagus</taxon>
    </lineage>
</organism>
<dbReference type="OrthoDB" id="5505971at2"/>
<feature type="signal peptide" evidence="1">
    <location>
        <begin position="1"/>
        <end position="20"/>
    </location>
</feature>
<evidence type="ECO:0008006" key="4">
    <source>
        <dbReference type="Google" id="ProtNLM"/>
    </source>
</evidence>
<evidence type="ECO:0000256" key="1">
    <source>
        <dbReference type="SAM" id="SignalP"/>
    </source>
</evidence>
<evidence type="ECO:0000313" key="2">
    <source>
        <dbReference type="EMBL" id="RIW17458.1"/>
    </source>
</evidence>
<reference evidence="2 3" key="1">
    <citation type="submission" date="2018-09" db="EMBL/GenBank/DDBJ databases">
        <authorList>
            <person name="Wang X."/>
            <person name="Du Z."/>
        </authorList>
    </citation>
    <scope>NUCLEOTIDE SEQUENCE [LARGE SCALE GENOMIC DNA]</scope>
    <source>
        <strain evidence="2 3">N3</strain>
    </source>
</reference>
<keyword evidence="1" id="KW-0732">Signal</keyword>
<dbReference type="Proteomes" id="UP000283522">
    <property type="component" value="Unassembled WGS sequence"/>
</dbReference>
<accession>A0A418PUU6</accession>
<evidence type="ECO:0000313" key="3">
    <source>
        <dbReference type="Proteomes" id="UP000283522"/>
    </source>
</evidence>
<protein>
    <recommendedName>
        <fullName evidence="4">DUF5723 domain-containing protein</fullName>
    </recommendedName>
</protein>
<gene>
    <name evidence="2" type="ORF">D0X99_06970</name>
</gene>
<dbReference type="AlphaFoldDB" id="A0A418PUU6"/>
<dbReference type="EMBL" id="QXML01000002">
    <property type="protein sequence ID" value="RIW17458.1"/>
    <property type="molecule type" value="Genomic_DNA"/>
</dbReference>
<sequence>MHTFNKILIAVGLFATQSVAAENLNSMAQNSPQGISAPDSLGNTDKTGLRISFNGRESVLKFDPFGKDLTDTTSMGFQFSFVPFVGTNGTYSGTAVNDYSFNLLGGYSAGTNRLELAGLFNINRGNMLGVQLAGLFNQVGGKVDGVQLAGLFNSNLDSVKAVQLAGLMNFTTGPVDGVQIAGLTNFSPKPVEGVQVAGIMNFTASELEGTQVAGVLNFAAKNVKGSQVGLLNFANKVDGFQLGLINYADSMSGVPVGLISWVRTGYQAVEIGANEILPLNLALRTGKREFYTMPFIGIRPEIDDQLTWSFGYGVGTSPRLGKKTFLNIEVSSEQLSKGEVEALNLVNRFYLGGEFQISPKLAIYGGPTFNFRVYDTSFTDHPELFAYSSPKVHNEKYYPEDLGSQLWWGFKAGFRFF</sequence>
<name>A0A418PUU6_9BACT</name>
<proteinExistence type="predicted"/>
<feature type="chain" id="PRO_5019028659" description="DUF5723 domain-containing protein" evidence="1">
    <location>
        <begin position="21"/>
        <end position="417"/>
    </location>
</feature>